<evidence type="ECO:0000256" key="1">
    <source>
        <dbReference type="SAM" id="MobiDB-lite"/>
    </source>
</evidence>
<dbReference type="HOGENOM" id="CLU_1747343_0_0_4"/>
<dbReference type="AlphaFoldDB" id="E7S0H5"/>
<proteinExistence type="predicted"/>
<keyword evidence="3" id="KW-1185">Reference proteome</keyword>
<sequence length="149" mass="16258">MTKMSDMNDAAPADDDAHEADQATGAETGTGKGRSRAARSAGGMDARYLKELQAFLEAEAEMERQGVDLLADPEYRSLRELYIDGDIDQQEFVARVEALAESRPEEGTVSFTALDEAEAALAGIDDDEEADDEDDDDEVVDVVPRPRHH</sequence>
<gene>
    <name evidence="2" type="ORF">HMPREF0551_2439</name>
</gene>
<protein>
    <submittedName>
        <fullName evidence="2">Uncharacterized protein</fullName>
    </submittedName>
</protein>
<name>E7S0H5_9BURK</name>
<feature type="region of interest" description="Disordered" evidence="1">
    <location>
        <begin position="122"/>
        <end position="149"/>
    </location>
</feature>
<accession>E7S0H5</accession>
<dbReference type="Proteomes" id="UP000011021">
    <property type="component" value="Unassembled WGS sequence"/>
</dbReference>
<feature type="region of interest" description="Disordered" evidence="1">
    <location>
        <begin position="1"/>
        <end position="43"/>
    </location>
</feature>
<feature type="compositionally biased region" description="Acidic residues" evidence="1">
    <location>
        <begin position="124"/>
        <end position="140"/>
    </location>
</feature>
<evidence type="ECO:0000313" key="3">
    <source>
        <dbReference type="Proteomes" id="UP000011021"/>
    </source>
</evidence>
<reference evidence="2 3" key="1">
    <citation type="submission" date="2010-12" db="EMBL/GenBank/DDBJ databases">
        <authorList>
            <person name="Muzny D."/>
            <person name="Qin X."/>
            <person name="Deng J."/>
            <person name="Jiang H."/>
            <person name="Liu Y."/>
            <person name="Qu J."/>
            <person name="Song X.-Z."/>
            <person name="Zhang L."/>
            <person name="Thornton R."/>
            <person name="Coyle M."/>
            <person name="Francisco L."/>
            <person name="Jackson L."/>
            <person name="Javaid M."/>
            <person name="Korchina V."/>
            <person name="Kovar C."/>
            <person name="Mata R."/>
            <person name="Mathew T."/>
            <person name="Ngo R."/>
            <person name="Nguyen L."/>
            <person name="Nguyen N."/>
            <person name="Okwuonu G."/>
            <person name="Ongeri F."/>
            <person name="Pham C."/>
            <person name="Simmons D."/>
            <person name="Wilczek-Boney K."/>
            <person name="Hale W."/>
            <person name="Jakkamsetti A."/>
            <person name="Pham P."/>
            <person name="Ruth R."/>
            <person name="San Lucas F."/>
            <person name="Warren J."/>
            <person name="Zhang J."/>
            <person name="Zhao Z."/>
            <person name="Zhou C."/>
            <person name="Zhu D."/>
            <person name="Lee S."/>
            <person name="Bess C."/>
            <person name="Blankenburg K."/>
            <person name="Forbes L."/>
            <person name="Fu Q."/>
            <person name="Gubbala S."/>
            <person name="Hirani K."/>
            <person name="Jayaseelan J.C."/>
            <person name="Lara F."/>
            <person name="Munidasa M."/>
            <person name="Palculict T."/>
            <person name="Patil S."/>
            <person name="Pu L.-L."/>
            <person name="Saada N."/>
            <person name="Tang L."/>
            <person name="Weissenberger G."/>
            <person name="Zhu Y."/>
            <person name="Hemphill L."/>
            <person name="Shang Y."/>
            <person name="Youmans B."/>
            <person name="Ayvaz T."/>
            <person name="Ross M."/>
            <person name="Santibanez J."/>
            <person name="Aqrawi P."/>
            <person name="Gross S."/>
            <person name="Joshi V."/>
            <person name="Fowler G."/>
            <person name="Nazareth L."/>
            <person name="Reid J."/>
            <person name="Worley K."/>
            <person name="Petrosino J."/>
            <person name="Highlander S."/>
            <person name="Gibbs R."/>
        </authorList>
    </citation>
    <scope>NUCLEOTIDE SEQUENCE [LARGE SCALE GENOMIC DNA]</scope>
    <source>
        <strain evidence="2 3">ATCC 51599</strain>
    </source>
</reference>
<dbReference type="STRING" id="887898.HMPREF0551_2439"/>
<organism evidence="2 3">
    <name type="scientific">Lautropia mirabilis ATCC 51599</name>
    <dbReference type="NCBI Taxonomy" id="887898"/>
    <lineage>
        <taxon>Bacteria</taxon>
        <taxon>Pseudomonadati</taxon>
        <taxon>Pseudomonadota</taxon>
        <taxon>Betaproteobacteria</taxon>
        <taxon>Burkholderiales</taxon>
        <taxon>Burkholderiaceae</taxon>
        <taxon>Lautropia</taxon>
    </lineage>
</organism>
<dbReference type="EMBL" id="AEQP01000022">
    <property type="protein sequence ID" value="EFV94324.1"/>
    <property type="molecule type" value="Genomic_DNA"/>
</dbReference>
<evidence type="ECO:0000313" key="2">
    <source>
        <dbReference type="EMBL" id="EFV94324.1"/>
    </source>
</evidence>
<comment type="caution">
    <text evidence="2">The sequence shown here is derived from an EMBL/GenBank/DDBJ whole genome shotgun (WGS) entry which is preliminary data.</text>
</comment>